<evidence type="ECO:0000256" key="6">
    <source>
        <dbReference type="ARBA" id="ARBA00022679"/>
    </source>
</evidence>
<evidence type="ECO:0000256" key="9">
    <source>
        <dbReference type="ARBA" id="ARBA00033064"/>
    </source>
</evidence>
<dbReference type="OrthoDB" id="564646at2759"/>
<dbReference type="Pfam" id="PF01379">
    <property type="entry name" value="Porphobil_deam"/>
    <property type="match status" value="1"/>
</dbReference>
<dbReference type="AlphaFoldDB" id="A0A9N8Z9N5"/>
<keyword evidence="6" id="KW-0808">Transferase</keyword>
<dbReference type="CDD" id="cd13645">
    <property type="entry name" value="PBP2_HuPBGD_like"/>
    <property type="match status" value="1"/>
</dbReference>
<dbReference type="PANTHER" id="PTHR11557">
    <property type="entry name" value="PORPHOBILINOGEN DEAMINASE"/>
    <property type="match status" value="1"/>
</dbReference>
<dbReference type="InterPro" id="IPR022418">
    <property type="entry name" value="Porphobilinogen_deaminase_C"/>
</dbReference>
<comment type="cofactor">
    <cofactor evidence="1">
        <name>dipyrromethane</name>
        <dbReference type="ChEBI" id="CHEBI:60342"/>
    </cofactor>
</comment>
<dbReference type="NCBIfam" id="TIGR00212">
    <property type="entry name" value="hemC"/>
    <property type="match status" value="1"/>
</dbReference>
<name>A0A9N8Z9N5_9GLOM</name>
<dbReference type="FunFam" id="3.40.190.10:FF:000004">
    <property type="entry name" value="Porphobilinogen deaminase"/>
    <property type="match status" value="1"/>
</dbReference>
<keyword evidence="7" id="KW-0627">Porphyrin biosynthesis</keyword>
<evidence type="ECO:0000256" key="3">
    <source>
        <dbReference type="ARBA" id="ARBA00004735"/>
    </source>
</evidence>
<dbReference type="Gene3D" id="3.40.190.10">
    <property type="entry name" value="Periplasmic binding protein-like II"/>
    <property type="match status" value="2"/>
</dbReference>
<evidence type="ECO:0000256" key="8">
    <source>
        <dbReference type="ARBA" id="ARBA00030685"/>
    </source>
</evidence>
<gene>
    <name evidence="12" type="ORF">PBRASI_LOCUS1676</name>
</gene>
<dbReference type="GO" id="GO:0004418">
    <property type="term" value="F:hydroxymethylbilane synthase activity"/>
    <property type="evidence" value="ECO:0007669"/>
    <property type="project" value="UniProtKB-EC"/>
</dbReference>
<evidence type="ECO:0000256" key="1">
    <source>
        <dbReference type="ARBA" id="ARBA00001916"/>
    </source>
</evidence>
<dbReference type="SUPFAM" id="SSF54782">
    <property type="entry name" value="Porphobilinogen deaminase (hydroxymethylbilane synthase), C-terminal domain"/>
    <property type="match status" value="1"/>
</dbReference>
<evidence type="ECO:0000256" key="7">
    <source>
        <dbReference type="ARBA" id="ARBA00023244"/>
    </source>
</evidence>
<evidence type="ECO:0000313" key="12">
    <source>
        <dbReference type="EMBL" id="CAG8482821.1"/>
    </source>
</evidence>
<keyword evidence="13" id="KW-1185">Reference proteome</keyword>
<dbReference type="SUPFAM" id="SSF53850">
    <property type="entry name" value="Periplasmic binding protein-like II"/>
    <property type="match status" value="1"/>
</dbReference>
<dbReference type="Pfam" id="PF03900">
    <property type="entry name" value="Porphobil_deamC"/>
    <property type="match status" value="1"/>
</dbReference>
<dbReference type="PANTHER" id="PTHR11557:SF0">
    <property type="entry name" value="PORPHOBILINOGEN DEAMINASE"/>
    <property type="match status" value="1"/>
</dbReference>
<feature type="domain" description="Porphobilinogen deaminase N-terminal" evidence="10">
    <location>
        <begin position="8"/>
        <end position="209"/>
    </location>
</feature>
<dbReference type="PRINTS" id="PR00151">
    <property type="entry name" value="PORPHBDMNASE"/>
</dbReference>
<dbReference type="FunFam" id="3.30.160.40:FF:000002">
    <property type="entry name" value="Porphobilinogen deaminase"/>
    <property type="match status" value="1"/>
</dbReference>
<dbReference type="GO" id="GO:0005737">
    <property type="term" value="C:cytoplasm"/>
    <property type="evidence" value="ECO:0007669"/>
    <property type="project" value="TreeGrafter"/>
</dbReference>
<dbReference type="Proteomes" id="UP000789739">
    <property type="component" value="Unassembled WGS sequence"/>
</dbReference>
<evidence type="ECO:0000256" key="4">
    <source>
        <dbReference type="ARBA" id="ARBA00005638"/>
    </source>
</evidence>
<evidence type="ECO:0000313" key="13">
    <source>
        <dbReference type="Proteomes" id="UP000789739"/>
    </source>
</evidence>
<proteinExistence type="inferred from homology"/>
<dbReference type="EMBL" id="CAJVPI010000115">
    <property type="protein sequence ID" value="CAG8482821.1"/>
    <property type="molecule type" value="Genomic_DNA"/>
</dbReference>
<organism evidence="12 13">
    <name type="scientific">Paraglomus brasilianum</name>
    <dbReference type="NCBI Taxonomy" id="144538"/>
    <lineage>
        <taxon>Eukaryota</taxon>
        <taxon>Fungi</taxon>
        <taxon>Fungi incertae sedis</taxon>
        <taxon>Mucoromycota</taxon>
        <taxon>Glomeromycotina</taxon>
        <taxon>Glomeromycetes</taxon>
        <taxon>Paraglomerales</taxon>
        <taxon>Paraglomeraceae</taxon>
        <taxon>Paraglomus</taxon>
    </lineage>
</organism>
<comment type="similarity">
    <text evidence="4">Belongs to the HMBS family.</text>
</comment>
<dbReference type="InterPro" id="IPR036803">
    <property type="entry name" value="Porphobilinogen_deaminase_C_sf"/>
</dbReference>
<dbReference type="InterPro" id="IPR022417">
    <property type="entry name" value="Porphobilin_deaminase_N"/>
</dbReference>
<dbReference type="InterPro" id="IPR000860">
    <property type="entry name" value="HemC"/>
</dbReference>
<protein>
    <recommendedName>
        <fullName evidence="5">hydroxymethylbilane synthase</fullName>
        <ecNumber evidence="5">2.5.1.61</ecNumber>
    </recommendedName>
    <alternativeName>
        <fullName evidence="9">Hydroxymethylbilane synthase</fullName>
    </alternativeName>
    <alternativeName>
        <fullName evidence="8">Pre-uroporphyrinogen synthase</fullName>
    </alternativeName>
</protein>
<dbReference type="Gene3D" id="3.30.160.40">
    <property type="entry name" value="Porphobilinogen deaminase, C-terminal domain"/>
    <property type="match status" value="1"/>
</dbReference>
<sequence>MATKTTYIIGSRKSQLALVQTQQVHDALAAAYPSLTFPITSMTTVGDHILNQPLFQIGEKSLFTKELEIALQDKVVDFVVHSLKDLPTNLPDGMTIGAILMRENPKDALVIKKGLTAKGLEDLPKGSVVGTSSVRRIAQLKKAFPDLEFQNVVYAPDGPYSAIILAVAGLVRLGLDDRITQILPESVILHAVGQGALAIECRAEDADVLQLISVLDDRDTRLRCTAERALMRMLEGGCSVPIGVSTEFLDGQDEKKILKLRGLVARLDGSEVVISEATKEIDGDGTEAATELGQEVAKSLAEKGADRILAELTKSRK</sequence>
<comment type="function">
    <text evidence="2">Tetrapolymerization of the monopyrrole PBG into the hydroxymethylbilane pre-uroporphyrinogen in several discrete steps.</text>
</comment>
<evidence type="ECO:0000256" key="5">
    <source>
        <dbReference type="ARBA" id="ARBA00012655"/>
    </source>
</evidence>
<reference evidence="12" key="1">
    <citation type="submission" date="2021-06" db="EMBL/GenBank/DDBJ databases">
        <authorList>
            <person name="Kallberg Y."/>
            <person name="Tangrot J."/>
            <person name="Rosling A."/>
        </authorList>
    </citation>
    <scope>NUCLEOTIDE SEQUENCE</scope>
    <source>
        <strain evidence="12">BR232B</strain>
    </source>
</reference>
<evidence type="ECO:0000256" key="2">
    <source>
        <dbReference type="ARBA" id="ARBA00002869"/>
    </source>
</evidence>
<dbReference type="InterPro" id="IPR022419">
    <property type="entry name" value="Porphobilin_deaminase_cofac_BS"/>
</dbReference>
<accession>A0A9N8Z9N5</accession>
<evidence type="ECO:0000259" key="10">
    <source>
        <dbReference type="Pfam" id="PF01379"/>
    </source>
</evidence>
<feature type="domain" description="Porphobilinogen deaminase C-terminal" evidence="11">
    <location>
        <begin position="222"/>
        <end position="301"/>
    </location>
</feature>
<dbReference type="PROSITE" id="PS00533">
    <property type="entry name" value="PORPHOBILINOGEN_DEAM"/>
    <property type="match status" value="1"/>
</dbReference>
<evidence type="ECO:0000259" key="11">
    <source>
        <dbReference type="Pfam" id="PF03900"/>
    </source>
</evidence>
<dbReference type="GO" id="GO:0006783">
    <property type="term" value="P:heme biosynthetic process"/>
    <property type="evidence" value="ECO:0007669"/>
    <property type="project" value="TreeGrafter"/>
</dbReference>
<dbReference type="PIRSF" id="PIRSF001438">
    <property type="entry name" value="4pyrrol_synth_OHMeBilane_synth"/>
    <property type="match status" value="1"/>
</dbReference>
<comment type="pathway">
    <text evidence="3">Porphyrin-containing compound metabolism; protoporphyrin-IX biosynthesis; coproporphyrinogen-III from 5-aminolevulinate: step 2/4.</text>
</comment>
<comment type="caution">
    <text evidence="12">The sequence shown here is derived from an EMBL/GenBank/DDBJ whole genome shotgun (WGS) entry which is preliminary data.</text>
</comment>
<dbReference type="EC" id="2.5.1.61" evidence="5"/>